<dbReference type="OrthoDB" id="5877963at2759"/>
<accession>A0A0R3URT8</accession>
<reference evidence="1 2" key="2">
    <citation type="submission" date="2018-10" db="EMBL/GenBank/DDBJ databases">
        <authorList>
            <consortium name="Pathogen Informatics"/>
        </authorList>
    </citation>
    <scope>NUCLEOTIDE SEQUENCE [LARGE SCALE GENOMIC DNA]</scope>
</reference>
<organism evidence="3">
    <name type="scientific">Mesocestoides corti</name>
    <name type="common">Flatworm</name>
    <dbReference type="NCBI Taxonomy" id="53468"/>
    <lineage>
        <taxon>Eukaryota</taxon>
        <taxon>Metazoa</taxon>
        <taxon>Spiralia</taxon>
        <taxon>Lophotrochozoa</taxon>
        <taxon>Platyhelminthes</taxon>
        <taxon>Cestoda</taxon>
        <taxon>Eucestoda</taxon>
        <taxon>Cyclophyllidea</taxon>
        <taxon>Mesocestoididae</taxon>
        <taxon>Mesocestoides</taxon>
    </lineage>
</organism>
<dbReference type="WBParaSite" id="MCOS_0001059301-mRNA-1">
    <property type="protein sequence ID" value="MCOS_0001059301-mRNA-1"/>
    <property type="gene ID" value="MCOS_0001059301"/>
</dbReference>
<dbReference type="Proteomes" id="UP000267029">
    <property type="component" value="Unassembled WGS sequence"/>
</dbReference>
<gene>
    <name evidence="1" type="ORF">MCOS_LOCUS10594</name>
</gene>
<reference evidence="3" key="1">
    <citation type="submission" date="2017-02" db="UniProtKB">
        <authorList>
            <consortium name="WormBaseParasite"/>
        </authorList>
    </citation>
    <scope>IDENTIFICATION</scope>
</reference>
<evidence type="ECO:0000313" key="1">
    <source>
        <dbReference type="EMBL" id="VDD84591.1"/>
    </source>
</evidence>
<evidence type="ECO:0000313" key="3">
    <source>
        <dbReference type="WBParaSite" id="MCOS_0001059301-mRNA-1"/>
    </source>
</evidence>
<protein>
    <submittedName>
        <fullName evidence="3">START domain-containing protein</fullName>
    </submittedName>
</protein>
<dbReference type="AlphaFoldDB" id="A0A0R3URT8"/>
<keyword evidence="2" id="KW-1185">Reference proteome</keyword>
<dbReference type="EMBL" id="UXSR01006792">
    <property type="protein sequence ID" value="VDD84591.1"/>
    <property type="molecule type" value="Genomic_DNA"/>
</dbReference>
<evidence type="ECO:0000313" key="2">
    <source>
        <dbReference type="Proteomes" id="UP000267029"/>
    </source>
</evidence>
<sequence>MQEGPLYYLPWNGSKFKTVNSVVDNGCLVTYVVSYMMPVRKNEVIMKSKALTATFSVFFSDRLRSGNVALSHMYCTAFVYHCCEKDCQVGEDNAEEGIDVESSKADLKLTLKEL</sequence>
<name>A0A0R3URT8_MESCO</name>
<proteinExistence type="predicted"/>